<evidence type="ECO:0000256" key="2">
    <source>
        <dbReference type="ARBA" id="ARBA00012493"/>
    </source>
</evidence>
<dbReference type="GO" id="GO:0003720">
    <property type="term" value="F:telomerase activity"/>
    <property type="evidence" value="ECO:0007669"/>
    <property type="project" value="UniProtKB-ARBA"/>
</dbReference>
<dbReference type="Gene3D" id="1.10.132.70">
    <property type="match status" value="1"/>
</dbReference>
<comment type="function">
    <text evidence="13">Telomerase is a ribonucleoprotein enzyme essential for the replication of chromosome termini in most eukaryotes. It elongates telomeres. It is a reverse transcriptase that adds simple sequence repeats to chromosome ends by copying a template sequence within the RNA component of the enzyme.</text>
</comment>
<dbReference type="Gene3D" id="3.30.70.2630">
    <property type="match status" value="1"/>
</dbReference>
<dbReference type="PANTHER" id="PTHR12066">
    <property type="entry name" value="TELOMERASE REVERSE TRANSCRIPTASE"/>
    <property type="match status" value="1"/>
</dbReference>
<name>A0ABC8R2W9_9AQUA</name>
<keyword evidence="10 13" id="KW-0695">RNA-directed DNA polymerase</keyword>
<evidence type="ECO:0000256" key="7">
    <source>
        <dbReference type="ARBA" id="ARBA00022723"/>
    </source>
</evidence>
<dbReference type="PRINTS" id="PR01365">
    <property type="entry name" value="TELOMERASERT"/>
</dbReference>
<evidence type="ECO:0000259" key="14">
    <source>
        <dbReference type="PROSITE" id="PS50878"/>
    </source>
</evidence>
<dbReference type="Proteomes" id="UP001642360">
    <property type="component" value="Unassembled WGS sequence"/>
</dbReference>
<comment type="subcellular location">
    <subcellularLocation>
        <location evidence="13">Nucleus</location>
    </subcellularLocation>
    <subcellularLocation>
        <location evidence="13">Chromosome</location>
        <location evidence="13">Telomere</location>
    </subcellularLocation>
</comment>
<keyword evidence="4 13" id="KW-0158">Chromosome</keyword>
<dbReference type="EMBL" id="CAUOFW020000955">
    <property type="protein sequence ID" value="CAK9139351.1"/>
    <property type="molecule type" value="Genomic_DNA"/>
</dbReference>
<evidence type="ECO:0000256" key="10">
    <source>
        <dbReference type="ARBA" id="ARBA00022918"/>
    </source>
</evidence>
<organism evidence="15 16">
    <name type="scientific">Ilex paraguariensis</name>
    <name type="common">yerba mate</name>
    <dbReference type="NCBI Taxonomy" id="185542"/>
    <lineage>
        <taxon>Eukaryota</taxon>
        <taxon>Viridiplantae</taxon>
        <taxon>Streptophyta</taxon>
        <taxon>Embryophyta</taxon>
        <taxon>Tracheophyta</taxon>
        <taxon>Spermatophyta</taxon>
        <taxon>Magnoliopsida</taxon>
        <taxon>eudicotyledons</taxon>
        <taxon>Gunneridae</taxon>
        <taxon>Pentapetalae</taxon>
        <taxon>asterids</taxon>
        <taxon>campanulids</taxon>
        <taxon>Aquifoliales</taxon>
        <taxon>Aquifoliaceae</taxon>
        <taxon>Ilex</taxon>
    </lineage>
</organism>
<evidence type="ECO:0000256" key="3">
    <source>
        <dbReference type="ARBA" id="ARBA00016182"/>
    </source>
</evidence>
<evidence type="ECO:0000313" key="16">
    <source>
        <dbReference type="Proteomes" id="UP001642360"/>
    </source>
</evidence>
<evidence type="ECO:0000256" key="12">
    <source>
        <dbReference type="ARBA" id="ARBA00048173"/>
    </source>
</evidence>
<gene>
    <name evidence="15" type="ORF">ILEXP_LOCUS6740</name>
</gene>
<keyword evidence="11 13" id="KW-0539">Nucleus</keyword>
<dbReference type="GO" id="GO:0000781">
    <property type="term" value="C:chromosome, telomeric region"/>
    <property type="evidence" value="ECO:0007669"/>
    <property type="project" value="UniProtKB-SubCell"/>
</dbReference>
<dbReference type="GO" id="GO:0005634">
    <property type="term" value="C:nucleus"/>
    <property type="evidence" value="ECO:0007669"/>
    <property type="project" value="UniProtKB-SubCell"/>
</dbReference>
<dbReference type="Pfam" id="PF12009">
    <property type="entry name" value="Telomerase_RBD"/>
    <property type="match status" value="1"/>
</dbReference>
<comment type="similarity">
    <text evidence="1 13">Belongs to the reverse transcriptase family. Telomerase subfamily.</text>
</comment>
<keyword evidence="6 13" id="KW-0548">Nucleotidyltransferase</keyword>
<evidence type="ECO:0000313" key="15">
    <source>
        <dbReference type="EMBL" id="CAK9139351.1"/>
    </source>
</evidence>
<dbReference type="InterPro" id="IPR003545">
    <property type="entry name" value="Telomerase_RT"/>
</dbReference>
<evidence type="ECO:0000256" key="6">
    <source>
        <dbReference type="ARBA" id="ARBA00022695"/>
    </source>
</evidence>
<sequence length="604" mass="69049">MLISLQNECGTVSLAKEYDGFQLEGELCKSYCLKKQVVSFIWAVCRSIIPQDLLGTTSNWRILRKHISRFVHLRRFERFSLKQCMHKLKISGFPLLSNKHSSCNSGNHVMRQAKGQSANTYDGWSSISFSSDTMKHKVLESWIFWFFSSLVVPLVQANFYVTESEHGKQEVFYYRKSIWEKLMSRAITCLKNQSYCLLDGESLRKIIGKRSFGFSRVRFRPKENGVRALANLKASSRIPAKQPSFRVQSCGLQGKVSLHPKSVKYDNFRSVNGVLRDLHVVLKGIQLKEPEKLGSSVFDYNDVFRKLHPFLSVLKSRSGTMPGVFIVVSDVSKAFDSINQDKLLTVMKDVALKDGYLLKKSHQVVCAEKSLWVHQNLILGHQDISTGLSNLTSAIPAHSRHSILVDQEWSRTIRKEEIHFYLREHVKGNVLQVDKKFYLQSVGIPQGSVLSSLLCSLYYGHLDKNVIFPFLEKSCGSAAAEDLSGRPNRHDCFSALDSGEDEIMSSAPKYMLLRFIDDLLFISTSKKQAASFFSRLQRGFREYNCYMNQEKFGLNFDIEQISGDTRKRVYVVEDGNSFLRWSGLFINCCTLEVQADYTRFPSLF</sequence>
<keyword evidence="8 13" id="KW-0460">Magnesium</keyword>
<evidence type="ECO:0000256" key="13">
    <source>
        <dbReference type="RuleBase" id="RU365061"/>
    </source>
</evidence>
<keyword evidence="9 13" id="KW-0779">Telomere</keyword>
<evidence type="ECO:0000256" key="5">
    <source>
        <dbReference type="ARBA" id="ARBA00022679"/>
    </source>
</evidence>
<dbReference type="InterPro" id="IPR043502">
    <property type="entry name" value="DNA/RNA_pol_sf"/>
</dbReference>
<dbReference type="GO" id="GO:0046872">
    <property type="term" value="F:metal ion binding"/>
    <property type="evidence" value="ECO:0007669"/>
    <property type="project" value="UniProtKB-KW"/>
</dbReference>
<proteinExistence type="inferred from homology"/>
<keyword evidence="7 13" id="KW-0479">Metal-binding</keyword>
<evidence type="ECO:0000256" key="11">
    <source>
        <dbReference type="ARBA" id="ARBA00023242"/>
    </source>
</evidence>
<dbReference type="EC" id="2.7.7.49" evidence="2 13"/>
<accession>A0ABC8R2W9</accession>
<dbReference type="SUPFAM" id="SSF56672">
    <property type="entry name" value="DNA/RNA polymerases"/>
    <property type="match status" value="1"/>
</dbReference>
<dbReference type="SMART" id="SM00975">
    <property type="entry name" value="Telomerase_RBD"/>
    <property type="match status" value="1"/>
</dbReference>
<reference evidence="15 16" key="1">
    <citation type="submission" date="2024-02" db="EMBL/GenBank/DDBJ databases">
        <authorList>
            <person name="Vignale AGUSTIN F."/>
            <person name="Sosa J E."/>
            <person name="Modenutti C."/>
        </authorList>
    </citation>
    <scope>NUCLEOTIDE SEQUENCE [LARGE SCALE GENOMIC DNA]</scope>
</reference>
<keyword evidence="16" id="KW-1185">Reference proteome</keyword>
<dbReference type="CDD" id="cd01648">
    <property type="entry name" value="TERT"/>
    <property type="match status" value="1"/>
</dbReference>
<dbReference type="InterPro" id="IPR021891">
    <property type="entry name" value="Telomerase_RBD"/>
</dbReference>
<dbReference type="InterPro" id="IPR000477">
    <property type="entry name" value="RT_dom"/>
</dbReference>
<feature type="domain" description="Reverse transcriptase" evidence="14">
    <location>
        <begin position="201"/>
        <end position="586"/>
    </location>
</feature>
<comment type="catalytic activity">
    <reaction evidence="12 13">
        <text>DNA(n) + a 2'-deoxyribonucleoside 5'-triphosphate = DNA(n+1) + diphosphate</text>
        <dbReference type="Rhea" id="RHEA:22508"/>
        <dbReference type="Rhea" id="RHEA-COMP:17339"/>
        <dbReference type="Rhea" id="RHEA-COMP:17340"/>
        <dbReference type="ChEBI" id="CHEBI:33019"/>
        <dbReference type="ChEBI" id="CHEBI:61560"/>
        <dbReference type="ChEBI" id="CHEBI:173112"/>
        <dbReference type="EC" id="2.7.7.49"/>
    </reaction>
</comment>
<evidence type="ECO:0000256" key="9">
    <source>
        <dbReference type="ARBA" id="ARBA00022895"/>
    </source>
</evidence>
<dbReference type="Pfam" id="PF00078">
    <property type="entry name" value="RVT_1"/>
    <property type="match status" value="1"/>
</dbReference>
<evidence type="ECO:0000256" key="1">
    <source>
        <dbReference type="ARBA" id="ARBA00008001"/>
    </source>
</evidence>
<dbReference type="PANTHER" id="PTHR12066:SF0">
    <property type="entry name" value="TELOMERASE REVERSE TRANSCRIPTASE"/>
    <property type="match status" value="1"/>
</dbReference>
<evidence type="ECO:0000256" key="4">
    <source>
        <dbReference type="ARBA" id="ARBA00022454"/>
    </source>
</evidence>
<comment type="caution">
    <text evidence="15">The sequence shown here is derived from an EMBL/GenBank/DDBJ whole genome shotgun (WGS) entry which is preliminary data.</text>
</comment>
<dbReference type="PROSITE" id="PS50878">
    <property type="entry name" value="RT_POL"/>
    <property type="match status" value="1"/>
</dbReference>
<dbReference type="AlphaFoldDB" id="A0ABC8R2W9"/>
<protein>
    <recommendedName>
        <fullName evidence="3 13">Telomerase reverse transcriptase</fullName>
        <ecNumber evidence="2 13">2.7.7.49</ecNumber>
    </recommendedName>
    <alternativeName>
        <fullName evidence="13">Telomerase catalytic subunit</fullName>
    </alternativeName>
</protein>
<keyword evidence="5 13" id="KW-0808">Transferase</keyword>
<evidence type="ECO:0000256" key="8">
    <source>
        <dbReference type="ARBA" id="ARBA00022842"/>
    </source>
</evidence>